<evidence type="ECO:0000313" key="4">
    <source>
        <dbReference type="WBParaSite" id="nRc.2.0.1.t37462-RA"/>
    </source>
</evidence>
<protein>
    <submittedName>
        <fullName evidence="4">Protein kinase domain-containing protein</fullName>
    </submittedName>
</protein>
<dbReference type="Gene3D" id="3.30.200.20">
    <property type="entry name" value="Phosphorylase Kinase, domain 1"/>
    <property type="match status" value="1"/>
</dbReference>
<dbReference type="SUPFAM" id="SSF56112">
    <property type="entry name" value="Protein kinase-like (PK-like)"/>
    <property type="match status" value="1"/>
</dbReference>
<feature type="binding site" evidence="1">
    <location>
        <position position="114"/>
    </location>
    <ligand>
        <name>ATP</name>
        <dbReference type="ChEBI" id="CHEBI:30616"/>
    </ligand>
</feature>
<dbReference type="GO" id="GO:0005524">
    <property type="term" value="F:ATP binding"/>
    <property type="evidence" value="ECO:0007669"/>
    <property type="project" value="UniProtKB-UniRule"/>
</dbReference>
<evidence type="ECO:0000256" key="1">
    <source>
        <dbReference type="PROSITE-ProRule" id="PRU10141"/>
    </source>
</evidence>
<dbReference type="WBParaSite" id="nRc.2.0.1.t37462-RA">
    <property type="protein sequence ID" value="nRc.2.0.1.t37462-RA"/>
    <property type="gene ID" value="nRc.2.0.1.g37462"/>
</dbReference>
<dbReference type="InterPro" id="IPR011009">
    <property type="entry name" value="Kinase-like_dom_sf"/>
</dbReference>
<keyword evidence="3" id="KW-1185">Reference proteome</keyword>
<keyword evidence="1" id="KW-0547">Nucleotide-binding</keyword>
<sequence>MTKSPVPKSLPRPATTTLRPAATTLRPTTAFEIEKAADVAPTAKNDAGAVLKQSAPTPPSCFTPSSSSGRLKITLHFGELIADQFRLGPLLGKGGFGAVVETTDVRTNYVYAMKVSKCFDF</sequence>
<evidence type="ECO:0000256" key="2">
    <source>
        <dbReference type="SAM" id="MobiDB-lite"/>
    </source>
</evidence>
<proteinExistence type="predicted"/>
<feature type="compositionally biased region" description="Low complexity" evidence="2">
    <location>
        <begin position="11"/>
        <end position="24"/>
    </location>
</feature>
<dbReference type="AlphaFoldDB" id="A0A915KFG8"/>
<name>A0A915KFG8_ROMCU</name>
<organism evidence="3 4">
    <name type="scientific">Romanomermis culicivorax</name>
    <name type="common">Nematode worm</name>
    <dbReference type="NCBI Taxonomy" id="13658"/>
    <lineage>
        <taxon>Eukaryota</taxon>
        <taxon>Metazoa</taxon>
        <taxon>Ecdysozoa</taxon>
        <taxon>Nematoda</taxon>
        <taxon>Enoplea</taxon>
        <taxon>Dorylaimia</taxon>
        <taxon>Mermithida</taxon>
        <taxon>Mermithoidea</taxon>
        <taxon>Mermithidae</taxon>
        <taxon>Romanomermis</taxon>
    </lineage>
</organism>
<dbReference type="PROSITE" id="PS00107">
    <property type="entry name" value="PROTEIN_KINASE_ATP"/>
    <property type="match status" value="1"/>
</dbReference>
<dbReference type="InterPro" id="IPR017441">
    <property type="entry name" value="Protein_kinase_ATP_BS"/>
</dbReference>
<dbReference type="Proteomes" id="UP000887565">
    <property type="component" value="Unplaced"/>
</dbReference>
<keyword evidence="1" id="KW-0067">ATP-binding</keyword>
<accession>A0A915KFG8</accession>
<reference evidence="4" key="1">
    <citation type="submission" date="2022-11" db="UniProtKB">
        <authorList>
            <consortium name="WormBaseParasite"/>
        </authorList>
    </citation>
    <scope>IDENTIFICATION</scope>
</reference>
<feature type="region of interest" description="Disordered" evidence="2">
    <location>
        <begin position="1"/>
        <end position="24"/>
    </location>
</feature>
<evidence type="ECO:0000313" key="3">
    <source>
        <dbReference type="Proteomes" id="UP000887565"/>
    </source>
</evidence>